<dbReference type="EMBL" id="GGEC01093666">
    <property type="protein sequence ID" value="MBX74150.1"/>
    <property type="molecule type" value="Transcribed_RNA"/>
</dbReference>
<accession>A0A2P2R4L9</accession>
<reference evidence="1" key="1">
    <citation type="submission" date="2018-02" db="EMBL/GenBank/DDBJ databases">
        <title>Rhizophora mucronata_Transcriptome.</title>
        <authorList>
            <person name="Meera S.P."/>
            <person name="Sreeshan A."/>
            <person name="Augustine A."/>
        </authorList>
    </citation>
    <scope>NUCLEOTIDE SEQUENCE</scope>
    <source>
        <tissue evidence="1">Leaf</tissue>
    </source>
</reference>
<sequence>MYHVDILNALPLYVHGLVHLIILV</sequence>
<name>A0A2P2R4L9_RHIMU</name>
<evidence type="ECO:0000313" key="1">
    <source>
        <dbReference type="EMBL" id="MBX74150.1"/>
    </source>
</evidence>
<organism evidence="1">
    <name type="scientific">Rhizophora mucronata</name>
    <name type="common">Asiatic mangrove</name>
    <dbReference type="NCBI Taxonomy" id="61149"/>
    <lineage>
        <taxon>Eukaryota</taxon>
        <taxon>Viridiplantae</taxon>
        <taxon>Streptophyta</taxon>
        <taxon>Embryophyta</taxon>
        <taxon>Tracheophyta</taxon>
        <taxon>Spermatophyta</taxon>
        <taxon>Magnoliopsida</taxon>
        <taxon>eudicotyledons</taxon>
        <taxon>Gunneridae</taxon>
        <taxon>Pentapetalae</taxon>
        <taxon>rosids</taxon>
        <taxon>fabids</taxon>
        <taxon>Malpighiales</taxon>
        <taxon>Rhizophoraceae</taxon>
        <taxon>Rhizophora</taxon>
    </lineage>
</organism>
<proteinExistence type="predicted"/>
<dbReference type="AlphaFoldDB" id="A0A2P2R4L9"/>
<protein>
    <submittedName>
        <fullName evidence="1">Uncharacterized protein</fullName>
    </submittedName>
</protein>